<dbReference type="PANTHER" id="PTHR30528">
    <property type="entry name" value="CYTOPLASMIC PROTEIN"/>
    <property type="match status" value="1"/>
</dbReference>
<gene>
    <name evidence="2" type="ORF">Q5761_01625</name>
</gene>
<keyword evidence="3" id="KW-1185">Reference proteome</keyword>
<feature type="compositionally biased region" description="Gly residues" evidence="1">
    <location>
        <begin position="62"/>
        <end position="73"/>
    </location>
</feature>
<evidence type="ECO:0000313" key="2">
    <source>
        <dbReference type="EMBL" id="WPD19398.1"/>
    </source>
</evidence>
<feature type="region of interest" description="Disordered" evidence="1">
    <location>
        <begin position="46"/>
        <end position="80"/>
    </location>
</feature>
<protein>
    <submittedName>
        <fullName evidence="2">Crosslink repair DNA glycosylase YcaQ family protein</fullName>
    </submittedName>
</protein>
<sequence length="453" mass="50978">MTGRAPAAGRHAGGRDGRVVRVSRQAAANFLLERLGLLGRATPAPVPAVRHPSAVPSAPGPADGGDPAGGGAGLSDAAAGTRRRTATAGDVLAVLTRLGAVQLDPVNVVERNHHLVFFNRLPGYRPALFEELYDAGQVFEAWCHARCALPVSWYPAFRPAFRTVSADRLDPAVREWMGRILEMVATGGAVSPRRIDSGERVIGYWDRDVPATRAVSQALQHLWEEGRLVVRSRRGNERTYDLPERVLPKEVLVRQLDAGEAAEQRIRHYAQAMVLFDPGDPYFGWHRWPAPRRREEAERRVAVGEWVRVEIEGVKRPYYAAAEDRERLESAGELPESRSARFLPPLDNLLWRRSRVRDLFGFDYTWEIYIPAAKRRYGPYTMPVLYRNRLVGRIDLEFRQVTRTLVVHRLALEPAYERWNRSIQRAVAAEVERLGRYLGAASLERTPLVAKPF</sequence>
<organism evidence="2 3">
    <name type="scientific">Thermaerobacter composti</name>
    <dbReference type="NCBI Taxonomy" id="554949"/>
    <lineage>
        <taxon>Bacteria</taxon>
        <taxon>Bacillati</taxon>
        <taxon>Bacillota</taxon>
        <taxon>Clostridia</taxon>
        <taxon>Eubacteriales</taxon>
        <taxon>Clostridiales Family XVII. Incertae Sedis</taxon>
        <taxon>Thermaerobacter</taxon>
    </lineage>
</organism>
<evidence type="ECO:0000313" key="3">
    <source>
        <dbReference type="Proteomes" id="UP001304683"/>
    </source>
</evidence>
<dbReference type="PANTHER" id="PTHR30528:SF0">
    <property type="entry name" value="CYTOPLASMIC PROTEIN"/>
    <property type="match status" value="1"/>
</dbReference>
<reference evidence="2 3" key="1">
    <citation type="submission" date="2023-08" db="EMBL/GenBank/DDBJ databases">
        <title>Genome sequence of Thermaerobacter compostii strain Ins1, a spore-forming filamentous bacterium isolated from a deep geothermal reservoir.</title>
        <authorList>
            <person name="Bregnard D."/>
            <person name="Gonzalez D."/>
            <person name="Junier P."/>
        </authorList>
    </citation>
    <scope>NUCLEOTIDE SEQUENCE [LARGE SCALE GENOMIC DNA]</scope>
    <source>
        <strain evidence="2 3">Ins1</strain>
    </source>
</reference>
<accession>A0ABZ0QSJ7</accession>
<dbReference type="RefSeq" id="WP_318750934.1">
    <property type="nucleotide sequence ID" value="NZ_CP132508.1"/>
</dbReference>
<feature type="compositionally biased region" description="Low complexity" evidence="1">
    <location>
        <begin position="52"/>
        <end position="61"/>
    </location>
</feature>
<dbReference type="EMBL" id="CP132508">
    <property type="protein sequence ID" value="WPD19398.1"/>
    <property type="molecule type" value="Genomic_DNA"/>
</dbReference>
<dbReference type="InterPro" id="IPR009351">
    <property type="entry name" value="AlkZ-like"/>
</dbReference>
<dbReference type="Proteomes" id="UP001304683">
    <property type="component" value="Chromosome"/>
</dbReference>
<proteinExistence type="predicted"/>
<dbReference type="Pfam" id="PF06224">
    <property type="entry name" value="AlkZ-like"/>
    <property type="match status" value="1"/>
</dbReference>
<name>A0ABZ0QSJ7_9FIRM</name>
<evidence type="ECO:0000256" key="1">
    <source>
        <dbReference type="SAM" id="MobiDB-lite"/>
    </source>
</evidence>